<dbReference type="AlphaFoldDB" id="A0A1S1PN95"/>
<dbReference type="RefSeq" id="WP_071066027.1">
    <property type="nucleotide sequence ID" value="NZ_MAXA01000245.1"/>
</dbReference>
<feature type="coiled-coil region" evidence="1">
    <location>
        <begin position="12"/>
        <end position="39"/>
    </location>
</feature>
<evidence type="ECO:0000313" key="4">
    <source>
        <dbReference type="Proteomes" id="UP000179769"/>
    </source>
</evidence>
<evidence type="ECO:0000259" key="2">
    <source>
        <dbReference type="Pfam" id="PF13577"/>
    </source>
</evidence>
<dbReference type="Proteomes" id="UP000179769">
    <property type="component" value="Unassembled WGS sequence"/>
</dbReference>
<keyword evidence="1" id="KW-0175">Coiled coil</keyword>
<reference evidence="4" key="1">
    <citation type="submission" date="2016-07" db="EMBL/GenBank/DDBJ databases">
        <title>Frankia sp. NRRL B-16219 Genome sequencing.</title>
        <authorList>
            <person name="Ghodhbane-Gtari F."/>
            <person name="Swanson E."/>
            <person name="Gueddou A."/>
            <person name="Louati M."/>
            <person name="Nouioui I."/>
            <person name="Hezbri K."/>
            <person name="Abebe-Akele F."/>
            <person name="Simpson S."/>
            <person name="Morris K."/>
            <person name="Thomas K."/>
            <person name="Gtari M."/>
            <person name="Tisa L.S."/>
        </authorList>
    </citation>
    <scope>NUCLEOTIDE SEQUENCE [LARGE SCALE GENOMIC DNA]</scope>
    <source>
        <strain evidence="4">NRRL B-16219</strain>
    </source>
</reference>
<evidence type="ECO:0000256" key="1">
    <source>
        <dbReference type="SAM" id="Coils"/>
    </source>
</evidence>
<keyword evidence="4" id="KW-1185">Reference proteome</keyword>
<protein>
    <recommendedName>
        <fullName evidence="2">SnoaL-like domain-containing protein</fullName>
    </recommendedName>
</protein>
<dbReference type="OrthoDB" id="8225471at2"/>
<dbReference type="EMBL" id="MAXA01000245">
    <property type="protein sequence ID" value="OHV22639.1"/>
    <property type="molecule type" value="Genomic_DNA"/>
</dbReference>
<dbReference type="SUPFAM" id="SSF54427">
    <property type="entry name" value="NTF2-like"/>
    <property type="match status" value="1"/>
</dbReference>
<accession>A0A1S1PN95</accession>
<dbReference type="Gene3D" id="3.10.450.50">
    <property type="match status" value="1"/>
</dbReference>
<name>A0A1S1PN95_9ACTN</name>
<feature type="domain" description="SnoaL-like" evidence="2">
    <location>
        <begin position="28"/>
        <end position="156"/>
    </location>
</feature>
<organism evidence="3 4">
    <name type="scientific">Parafrankia soli</name>
    <dbReference type="NCBI Taxonomy" id="2599596"/>
    <lineage>
        <taxon>Bacteria</taxon>
        <taxon>Bacillati</taxon>
        <taxon>Actinomycetota</taxon>
        <taxon>Actinomycetes</taxon>
        <taxon>Frankiales</taxon>
        <taxon>Frankiaceae</taxon>
        <taxon>Parafrankia</taxon>
    </lineage>
</organism>
<dbReference type="InterPro" id="IPR037401">
    <property type="entry name" value="SnoaL-like"/>
</dbReference>
<dbReference type="Pfam" id="PF13577">
    <property type="entry name" value="SnoaL_4"/>
    <property type="match status" value="1"/>
</dbReference>
<sequence length="175" mass="19129">MAGENLADVAGLAEVESRLRRLEARLRAAEDQLEILRLLNSYGPLVDSGSAEEAADLWISGGGYEFGVPVGSAVRVEAPQGLADLYRTEPHTGLVAAGVAHLTAPPRVTVSGDTAEAVGYSFVVLREDDRWFLWRAAINHWTLLRTPAGWRIRDRRNRVLDGSPESQAIMRLVRG</sequence>
<proteinExistence type="predicted"/>
<gene>
    <name evidence="3" type="ORF">BBK14_25325</name>
</gene>
<evidence type="ECO:0000313" key="3">
    <source>
        <dbReference type="EMBL" id="OHV22639.1"/>
    </source>
</evidence>
<comment type="caution">
    <text evidence="3">The sequence shown here is derived from an EMBL/GenBank/DDBJ whole genome shotgun (WGS) entry which is preliminary data.</text>
</comment>
<dbReference type="InterPro" id="IPR032710">
    <property type="entry name" value="NTF2-like_dom_sf"/>
</dbReference>